<evidence type="ECO:0000313" key="2">
    <source>
        <dbReference type="Proteomes" id="UP001239111"/>
    </source>
</evidence>
<name>A0ACC2PFJ5_9HYME</name>
<proteinExistence type="predicted"/>
<accession>A0ACC2PFJ5</accession>
<sequence length="717" mass="81170">MASEIMEKILHLLSASDEVESLDLAEQFGIDHQRIIGAIKSLQAVEGLVEANSKSKKEWVLTEEGQHILEHGSHEAVVFHAVPSGDAGASQRIVMSAVTQRLKPFIISKLPSDLSDDSKDSEAQKKIEQMFKVGLSKALAASWIELDKNGSDTIVKRKVPAISDNVQKHLRELQTLSDDSKKDYKKRKLIKENTIKIVVLSRGPNFSTQVEKAEADLTADLLVNDAWKTKNFKPINLNALGAPLDVGHLHPLMKVRSEFRKIFLEMGFEEMPTNNYVENSFWNFDALFQPQQHPARDAHDTFFISDPPVSTSFPEDYLEKVKKVHSIGGYGSQGYGYDWKIEEAQKNLLRTHTTAVSARMLYRLMKKGKFEPVRYFSIDRVFRNETLDATHLAEFHQVEGVIADYDLTLGDLIGTLYAFFSKLGITKLEFKPAYNPYTEPSMEIFCFHEGLGKWIEIGNSGIFRPEMLLPMGLPENVNVIAWGLSLERPTMIKYGLNNIRDLVGPKVDLQMVQNNPLCRLDKCSTVARSPQLEDSCLPEDQPIVDTIESDLVMFCNVDRPPVYLRTMIRLLSNSYHLTLSVHRHSSVPANVEIPRMDLESTTSLQELPEINLVLIWVRSEKDCSCLRLVPGREIRGQVNIARCLGRLIEMRRPELLKYESLGSEYAAQVDQSLSRFEVSETLISTEQHGTFSEHGNDVSSTKYFFGNEMSLVDVFME</sequence>
<gene>
    <name evidence="1" type="ORF">QAD02_017620</name>
</gene>
<dbReference type="EMBL" id="CM056741">
    <property type="protein sequence ID" value="KAJ8681828.1"/>
    <property type="molecule type" value="Genomic_DNA"/>
</dbReference>
<reference evidence="1" key="1">
    <citation type="submission" date="2023-04" db="EMBL/GenBank/DDBJ databases">
        <title>A chromosome-level genome assembly of the parasitoid wasp Eretmocerus hayati.</title>
        <authorList>
            <person name="Zhong Y."/>
            <person name="Liu S."/>
            <person name="Liu Y."/>
        </authorList>
    </citation>
    <scope>NUCLEOTIDE SEQUENCE</scope>
    <source>
        <strain evidence="1">ZJU_SS_LIU_2023</strain>
    </source>
</reference>
<organism evidence="1 2">
    <name type="scientific">Eretmocerus hayati</name>
    <dbReference type="NCBI Taxonomy" id="131215"/>
    <lineage>
        <taxon>Eukaryota</taxon>
        <taxon>Metazoa</taxon>
        <taxon>Ecdysozoa</taxon>
        <taxon>Arthropoda</taxon>
        <taxon>Hexapoda</taxon>
        <taxon>Insecta</taxon>
        <taxon>Pterygota</taxon>
        <taxon>Neoptera</taxon>
        <taxon>Endopterygota</taxon>
        <taxon>Hymenoptera</taxon>
        <taxon>Apocrita</taxon>
        <taxon>Proctotrupomorpha</taxon>
        <taxon>Chalcidoidea</taxon>
        <taxon>Aphelinidae</taxon>
        <taxon>Aphelininae</taxon>
        <taxon>Eretmocerus</taxon>
    </lineage>
</organism>
<keyword evidence="2" id="KW-1185">Reference proteome</keyword>
<comment type="caution">
    <text evidence="1">The sequence shown here is derived from an EMBL/GenBank/DDBJ whole genome shotgun (WGS) entry which is preliminary data.</text>
</comment>
<dbReference type="Proteomes" id="UP001239111">
    <property type="component" value="Chromosome 1"/>
</dbReference>
<evidence type="ECO:0000313" key="1">
    <source>
        <dbReference type="EMBL" id="KAJ8681828.1"/>
    </source>
</evidence>
<protein>
    <submittedName>
        <fullName evidence="1">Uncharacterized protein</fullName>
    </submittedName>
</protein>